<reference evidence="6 7" key="1">
    <citation type="submission" date="2023-05" db="EMBL/GenBank/DDBJ databases">
        <title>YMD87, complete Genome.</title>
        <authorList>
            <person name="Zhang J."/>
            <person name="Xu X."/>
        </authorList>
    </citation>
    <scope>NUCLEOTIDE SEQUENCE [LARGE SCALE GENOMIC DNA]</scope>
    <source>
        <strain evidence="6 7">YMD87</strain>
    </source>
</reference>
<dbReference type="Gene3D" id="1.10.10.60">
    <property type="entry name" value="Homeodomain-like"/>
    <property type="match status" value="1"/>
</dbReference>
<dbReference type="Pfam" id="PF14246">
    <property type="entry name" value="TetR_C_7"/>
    <property type="match status" value="1"/>
</dbReference>
<keyword evidence="7" id="KW-1185">Reference proteome</keyword>
<keyword evidence="3" id="KW-0804">Transcription</keyword>
<dbReference type="Gene3D" id="1.10.357.10">
    <property type="entry name" value="Tetracycline Repressor, domain 2"/>
    <property type="match status" value="1"/>
</dbReference>
<dbReference type="RefSeq" id="WP_282300395.1">
    <property type="nucleotide sequence ID" value="NZ_CP124616.1"/>
</dbReference>
<dbReference type="InterPro" id="IPR009057">
    <property type="entry name" value="Homeodomain-like_sf"/>
</dbReference>
<evidence type="ECO:0000256" key="1">
    <source>
        <dbReference type="ARBA" id="ARBA00023015"/>
    </source>
</evidence>
<evidence type="ECO:0000313" key="7">
    <source>
        <dbReference type="Proteomes" id="UP001241605"/>
    </source>
</evidence>
<dbReference type="PANTHER" id="PTHR30055">
    <property type="entry name" value="HTH-TYPE TRANSCRIPTIONAL REGULATOR RUTR"/>
    <property type="match status" value="1"/>
</dbReference>
<evidence type="ECO:0000259" key="5">
    <source>
        <dbReference type="PROSITE" id="PS50977"/>
    </source>
</evidence>
<gene>
    <name evidence="6" type="ORF">QF118_17895</name>
</gene>
<name>A0ABY8QGN6_9RHOB</name>
<keyword evidence="1" id="KW-0805">Transcription regulation</keyword>
<evidence type="ECO:0000256" key="3">
    <source>
        <dbReference type="ARBA" id="ARBA00023163"/>
    </source>
</evidence>
<organism evidence="6 7">
    <name type="scientific">Tropicibacter oceani</name>
    <dbReference type="NCBI Taxonomy" id="3058420"/>
    <lineage>
        <taxon>Bacteria</taxon>
        <taxon>Pseudomonadati</taxon>
        <taxon>Pseudomonadota</taxon>
        <taxon>Alphaproteobacteria</taxon>
        <taxon>Rhodobacterales</taxon>
        <taxon>Roseobacteraceae</taxon>
        <taxon>Tropicibacter</taxon>
    </lineage>
</organism>
<dbReference type="PANTHER" id="PTHR30055:SF234">
    <property type="entry name" value="HTH-TYPE TRANSCRIPTIONAL REGULATOR BETI"/>
    <property type="match status" value="1"/>
</dbReference>
<proteinExistence type="predicted"/>
<dbReference type="InterPro" id="IPR039536">
    <property type="entry name" value="TetR_C_Proteobacteria"/>
</dbReference>
<evidence type="ECO:0000256" key="2">
    <source>
        <dbReference type="ARBA" id="ARBA00023125"/>
    </source>
</evidence>
<evidence type="ECO:0000313" key="6">
    <source>
        <dbReference type="EMBL" id="WGW03765.1"/>
    </source>
</evidence>
<feature type="domain" description="HTH tetR-type" evidence="5">
    <location>
        <begin position="16"/>
        <end position="76"/>
    </location>
</feature>
<dbReference type="InterPro" id="IPR050109">
    <property type="entry name" value="HTH-type_TetR-like_transc_reg"/>
</dbReference>
<accession>A0ABY8QGN6</accession>
<feature type="DNA-binding region" description="H-T-H motif" evidence="4">
    <location>
        <begin position="39"/>
        <end position="58"/>
    </location>
</feature>
<evidence type="ECO:0000256" key="4">
    <source>
        <dbReference type="PROSITE-ProRule" id="PRU00335"/>
    </source>
</evidence>
<keyword evidence="2 4" id="KW-0238">DNA-binding</keyword>
<sequence>MRVNRKEVKVRQEKRSLRQEQIEAAAYEVLEVKGYGGTSMLGIAKQARASNETLYKWYGDKQGLFHALVTRNAEEVKKHLEAELQTDHDALTILGTLGPKLLTLLIGDRAVALNRAAAADNTGELGATLSKAGREAVFPLLEQVLMRARNDGQLAFEETGEAVGLYLDLLIGDQQIRRVIGRQPSPSPEFCQERASRAVRHLCRLLG</sequence>
<dbReference type="Pfam" id="PF00440">
    <property type="entry name" value="TetR_N"/>
    <property type="match status" value="1"/>
</dbReference>
<dbReference type="PROSITE" id="PS50977">
    <property type="entry name" value="HTH_TETR_2"/>
    <property type="match status" value="1"/>
</dbReference>
<dbReference type="EMBL" id="CP124616">
    <property type="protein sequence ID" value="WGW03765.1"/>
    <property type="molecule type" value="Genomic_DNA"/>
</dbReference>
<protein>
    <submittedName>
        <fullName evidence="6">TetR/AcrR family transcriptional regulator</fullName>
    </submittedName>
</protein>
<dbReference type="SUPFAM" id="SSF46689">
    <property type="entry name" value="Homeodomain-like"/>
    <property type="match status" value="1"/>
</dbReference>
<dbReference type="Proteomes" id="UP001241605">
    <property type="component" value="Chromosome"/>
</dbReference>
<dbReference type="InterPro" id="IPR001647">
    <property type="entry name" value="HTH_TetR"/>
</dbReference>